<dbReference type="Pfam" id="PF00990">
    <property type="entry name" value="GGDEF"/>
    <property type="match status" value="1"/>
</dbReference>
<dbReference type="RefSeq" id="WP_216874321.1">
    <property type="nucleotide sequence ID" value="NZ_JAERQM010000002.1"/>
</dbReference>
<dbReference type="EMBL" id="JAERQM010000002">
    <property type="protein sequence ID" value="MBU8543730.1"/>
    <property type="molecule type" value="Genomic_DNA"/>
</dbReference>
<dbReference type="Proteomes" id="UP000689967">
    <property type="component" value="Unassembled WGS sequence"/>
</dbReference>
<dbReference type="InterPro" id="IPR000160">
    <property type="entry name" value="GGDEF_dom"/>
</dbReference>
<protein>
    <submittedName>
        <fullName evidence="5">EAL domain-containing protein</fullName>
    </submittedName>
</protein>
<feature type="domain" description="PAC" evidence="2">
    <location>
        <begin position="285"/>
        <end position="336"/>
    </location>
</feature>
<dbReference type="PROSITE" id="PS50883">
    <property type="entry name" value="EAL"/>
    <property type="match status" value="1"/>
</dbReference>
<name>A0ABS6H8R4_9PROT</name>
<dbReference type="InterPro" id="IPR052155">
    <property type="entry name" value="Biofilm_reg_signaling"/>
</dbReference>
<dbReference type="CDD" id="cd01948">
    <property type="entry name" value="EAL"/>
    <property type="match status" value="1"/>
</dbReference>
<proteinExistence type="predicted"/>
<comment type="caution">
    <text evidence="5">The sequence shown here is derived from an EMBL/GenBank/DDBJ whole genome shotgun (WGS) entry which is preliminary data.</text>
</comment>
<dbReference type="InterPro" id="IPR013656">
    <property type="entry name" value="PAS_4"/>
</dbReference>
<dbReference type="Pfam" id="PF00563">
    <property type="entry name" value="EAL"/>
    <property type="match status" value="1"/>
</dbReference>
<dbReference type="CDD" id="cd01949">
    <property type="entry name" value="GGDEF"/>
    <property type="match status" value="1"/>
</dbReference>
<keyword evidence="6" id="KW-1185">Reference proteome</keyword>
<dbReference type="InterPro" id="IPR000700">
    <property type="entry name" value="PAS-assoc_C"/>
</dbReference>
<dbReference type="CDD" id="cd00130">
    <property type="entry name" value="PAS"/>
    <property type="match status" value="1"/>
</dbReference>
<dbReference type="NCBIfam" id="TIGR00254">
    <property type="entry name" value="GGDEF"/>
    <property type="match status" value="1"/>
</dbReference>
<keyword evidence="1" id="KW-0812">Transmembrane</keyword>
<reference evidence="5 6" key="1">
    <citation type="submission" date="2021-01" db="EMBL/GenBank/DDBJ databases">
        <title>Roseomonas sp. nov, a bacterium isolated from an oil production mixture in Yumen Oilfield.</title>
        <authorList>
            <person name="Wu D."/>
        </authorList>
    </citation>
    <scope>NUCLEOTIDE SEQUENCE [LARGE SCALE GENOMIC DNA]</scope>
    <source>
        <strain evidence="5 6">ROY-5-3</strain>
    </source>
</reference>
<dbReference type="PROSITE" id="PS50113">
    <property type="entry name" value="PAC"/>
    <property type="match status" value="1"/>
</dbReference>
<sequence>MPRRGRLRFHGTGWRSATLLLAAVVLLVISVGAALQRAREQFRLEAGSQRVSIWFSTQALVELHRFGLALQRHHRGEPGWDQDRLLERYEILLSRLPLLEGAEEATTRTLQDSSDVVAGMQAAMEQIEPDILLLRAGDAATFARIDAVVGEVDLLLTRLNLDLHTERRRAVEVARVNSRQLGVIFVASLCGLLLSVLLLLLLIARGGQRAAEAERTLRVLVDALPVGIAAFDPDGRIVLMNEAGLNLARLEDEAAALGRRATEIGASSRVEEDIERVLATGVALPTQEQHVRRPNGEDLTLMVSTAPVFAGTDLVRVVRVALDVTEQRSADRRIRHLAEHDTLTDLPNRLLFGTRLQALLGRAAPDRMLAVHCIDLDHFKEVNDSLGHPVGDQLLLAATARMRAAMRPEDMLARLGGDEFAVIQPGLRNEAEATVFAERLIHVLAQPYRLQGYTLRSGASIGTAVAPQHGTTVEMMLSRADIALYRAKAGGRGQAVMFTQEQEEVLRLRRQMEEDLRQALDLGQLFLVFQPKFSIATGRLKGCEALLRWQHPQRGLVSPGTFIPVAEETGLIHPITQRVLDLACRQAMAWRLQGLEVPVAVNLSAGHFGADQGLRLVETALAETGCDPALLEVEVTEGLFLRCAETARRNLEALRGLGVRIALDDFGTGYSSLGYLQHLSFDVIKLDRSFILGLGEPATADSVPGRRIADAIMRLAHGLGAEVVAEGVETEAQLNVLRQLGCDHAQGFLLGRPMPAEALSEVARGQAEGAGSRSVA</sequence>
<feature type="domain" description="EAL" evidence="3">
    <location>
        <begin position="509"/>
        <end position="767"/>
    </location>
</feature>
<accession>A0ABS6H8R4</accession>
<dbReference type="PROSITE" id="PS50887">
    <property type="entry name" value="GGDEF"/>
    <property type="match status" value="1"/>
</dbReference>
<evidence type="ECO:0000259" key="2">
    <source>
        <dbReference type="PROSITE" id="PS50113"/>
    </source>
</evidence>
<evidence type="ECO:0000256" key="1">
    <source>
        <dbReference type="SAM" id="Phobius"/>
    </source>
</evidence>
<dbReference type="Pfam" id="PF08448">
    <property type="entry name" value="PAS_4"/>
    <property type="match status" value="1"/>
</dbReference>
<dbReference type="PANTHER" id="PTHR44757:SF2">
    <property type="entry name" value="BIOFILM ARCHITECTURE MAINTENANCE PROTEIN MBAA"/>
    <property type="match status" value="1"/>
</dbReference>
<organism evidence="5 6">
    <name type="scientific">Falsiroseomonas oleicola</name>
    <dbReference type="NCBI Taxonomy" id="2801474"/>
    <lineage>
        <taxon>Bacteria</taxon>
        <taxon>Pseudomonadati</taxon>
        <taxon>Pseudomonadota</taxon>
        <taxon>Alphaproteobacteria</taxon>
        <taxon>Acetobacterales</taxon>
        <taxon>Roseomonadaceae</taxon>
        <taxon>Falsiroseomonas</taxon>
    </lineage>
</organism>
<evidence type="ECO:0000313" key="6">
    <source>
        <dbReference type="Proteomes" id="UP000689967"/>
    </source>
</evidence>
<evidence type="ECO:0000313" key="5">
    <source>
        <dbReference type="EMBL" id="MBU8543730.1"/>
    </source>
</evidence>
<gene>
    <name evidence="5" type="ORF">JJQ90_08430</name>
</gene>
<dbReference type="PANTHER" id="PTHR44757">
    <property type="entry name" value="DIGUANYLATE CYCLASE DGCP"/>
    <property type="match status" value="1"/>
</dbReference>
<feature type="transmembrane region" description="Helical" evidence="1">
    <location>
        <begin position="181"/>
        <end position="203"/>
    </location>
</feature>
<feature type="domain" description="GGDEF" evidence="4">
    <location>
        <begin position="367"/>
        <end position="500"/>
    </location>
</feature>
<evidence type="ECO:0000259" key="4">
    <source>
        <dbReference type="PROSITE" id="PS50887"/>
    </source>
</evidence>
<dbReference type="InterPro" id="IPR000014">
    <property type="entry name" value="PAS"/>
</dbReference>
<dbReference type="InterPro" id="IPR001633">
    <property type="entry name" value="EAL_dom"/>
</dbReference>
<keyword evidence="1" id="KW-1133">Transmembrane helix</keyword>
<keyword evidence="1" id="KW-0472">Membrane</keyword>
<evidence type="ECO:0000259" key="3">
    <source>
        <dbReference type="PROSITE" id="PS50883"/>
    </source>
</evidence>
<dbReference type="NCBIfam" id="TIGR00229">
    <property type="entry name" value="sensory_box"/>
    <property type="match status" value="1"/>
</dbReference>
<dbReference type="SMART" id="SM00267">
    <property type="entry name" value="GGDEF"/>
    <property type="match status" value="1"/>
</dbReference>
<dbReference type="SMART" id="SM00052">
    <property type="entry name" value="EAL"/>
    <property type="match status" value="1"/>
</dbReference>